<evidence type="ECO:0000313" key="2">
    <source>
        <dbReference type="EMBL" id="CAF4347917.1"/>
    </source>
</evidence>
<comment type="caution">
    <text evidence="1">The sequence shown here is derived from an EMBL/GenBank/DDBJ whole genome shotgun (WGS) entry which is preliminary data.</text>
</comment>
<organism evidence="1 3">
    <name type="scientific">Didymodactylos carnosus</name>
    <dbReference type="NCBI Taxonomy" id="1234261"/>
    <lineage>
        <taxon>Eukaryota</taxon>
        <taxon>Metazoa</taxon>
        <taxon>Spiralia</taxon>
        <taxon>Gnathifera</taxon>
        <taxon>Rotifera</taxon>
        <taxon>Eurotatoria</taxon>
        <taxon>Bdelloidea</taxon>
        <taxon>Philodinida</taxon>
        <taxon>Philodinidae</taxon>
        <taxon>Didymodactylos</taxon>
    </lineage>
</organism>
<gene>
    <name evidence="1" type="ORF">GPM918_LOCUS35937</name>
    <name evidence="2" type="ORF">SRO942_LOCUS36662</name>
</gene>
<dbReference type="AlphaFoldDB" id="A0A815RW85"/>
<protein>
    <submittedName>
        <fullName evidence="1">Uncharacterized protein</fullName>
    </submittedName>
</protein>
<keyword evidence="3" id="KW-1185">Reference proteome</keyword>
<dbReference type="Proteomes" id="UP000663829">
    <property type="component" value="Unassembled WGS sequence"/>
</dbReference>
<evidence type="ECO:0000313" key="1">
    <source>
        <dbReference type="EMBL" id="CAF1483418.1"/>
    </source>
</evidence>
<dbReference type="EMBL" id="CAJNOQ010021261">
    <property type="protein sequence ID" value="CAF1483418.1"/>
    <property type="molecule type" value="Genomic_DNA"/>
</dbReference>
<name>A0A815RW85_9BILA</name>
<proteinExistence type="predicted"/>
<dbReference type="EMBL" id="CAJOBC010086745">
    <property type="protein sequence ID" value="CAF4347917.1"/>
    <property type="molecule type" value="Genomic_DNA"/>
</dbReference>
<reference evidence="1" key="1">
    <citation type="submission" date="2021-02" db="EMBL/GenBank/DDBJ databases">
        <authorList>
            <person name="Nowell W R."/>
        </authorList>
    </citation>
    <scope>NUCLEOTIDE SEQUENCE</scope>
</reference>
<accession>A0A815RW85</accession>
<sequence length="98" mass="11393">MCPFKFIVYVKEDEEMIIDCTGAIIHTSTAFHVRPIRRDERQVLHDELAMSVSATGMFNEKLLTLPQDVLSARNLDDIGKNPNLYHKIRRKRSTVFFI</sequence>
<evidence type="ECO:0000313" key="3">
    <source>
        <dbReference type="Proteomes" id="UP000663829"/>
    </source>
</evidence>
<dbReference type="Proteomes" id="UP000681722">
    <property type="component" value="Unassembled WGS sequence"/>
</dbReference>